<comment type="subcellular location">
    <subcellularLocation>
        <location evidence="1">Endoplasmic reticulum</location>
    </subcellularLocation>
</comment>
<name>A0A6P8E707_PUNGR</name>
<dbReference type="GO" id="GO:0005783">
    <property type="term" value="C:endoplasmic reticulum"/>
    <property type="evidence" value="ECO:0007669"/>
    <property type="project" value="UniProtKB-SubCell"/>
</dbReference>
<dbReference type="InterPro" id="IPR002347">
    <property type="entry name" value="SDR_fam"/>
</dbReference>
<dbReference type="Gene3D" id="3.40.50.720">
    <property type="entry name" value="NAD(P)-binding Rossmann-like Domain"/>
    <property type="match status" value="1"/>
</dbReference>
<evidence type="ECO:0000256" key="4">
    <source>
        <dbReference type="RuleBase" id="RU000363"/>
    </source>
</evidence>
<reference evidence="5" key="1">
    <citation type="journal article" date="2020" name="Plant Biotechnol. J.">
        <title>The pomegranate (Punica granatum L.) draft genome dissects genetic divergence between soft- and hard-seeded cultivars.</title>
        <authorList>
            <person name="Luo X."/>
            <person name="Li H."/>
            <person name="Wu Z."/>
            <person name="Yao W."/>
            <person name="Zhao P."/>
            <person name="Cao D."/>
            <person name="Yu H."/>
            <person name="Li K."/>
            <person name="Poudel K."/>
            <person name="Zhao D."/>
            <person name="Zhang F."/>
            <person name="Xia X."/>
            <person name="Chen L."/>
            <person name="Wang Q."/>
            <person name="Jing D."/>
            <person name="Cao S."/>
        </authorList>
    </citation>
    <scope>NUCLEOTIDE SEQUENCE [LARGE SCALE GENOMIC DNA]</scope>
    <source>
        <strain evidence="5">cv. Tunisia</strain>
    </source>
</reference>
<dbReference type="PROSITE" id="PS00061">
    <property type="entry name" value="ADH_SHORT"/>
    <property type="match status" value="1"/>
</dbReference>
<keyword evidence="5" id="KW-1185">Reference proteome</keyword>
<accession>A0A6P8E707</accession>
<dbReference type="Pfam" id="PF00106">
    <property type="entry name" value="adh_short"/>
    <property type="match status" value="1"/>
</dbReference>
<comment type="similarity">
    <text evidence="4">Belongs to the short-chain dehydrogenases/reductases (SDR) family.</text>
</comment>
<dbReference type="SUPFAM" id="SSF51735">
    <property type="entry name" value="NAD(P)-binding Rossmann-fold domains"/>
    <property type="match status" value="1"/>
</dbReference>
<dbReference type="InterPro" id="IPR036291">
    <property type="entry name" value="NAD(P)-bd_dom_sf"/>
</dbReference>
<dbReference type="InterPro" id="IPR020904">
    <property type="entry name" value="Sc_DH/Rdtase_CS"/>
</dbReference>
<dbReference type="PANTHER" id="PTHR43899">
    <property type="entry name" value="RH59310P"/>
    <property type="match status" value="1"/>
</dbReference>
<dbReference type="AlphaFoldDB" id="A0A6P8E707"/>
<dbReference type="PRINTS" id="PR00080">
    <property type="entry name" value="SDRFAMILY"/>
</dbReference>
<gene>
    <name evidence="6" type="primary">LOC116211919</name>
</gene>
<dbReference type="OrthoDB" id="5545019at2759"/>
<dbReference type="RefSeq" id="XP_031402319.1">
    <property type="nucleotide sequence ID" value="XM_031546459.1"/>
</dbReference>
<keyword evidence="3" id="KW-0560">Oxidoreductase</keyword>
<dbReference type="GeneID" id="116211919"/>
<protein>
    <submittedName>
        <fullName evidence="6">Very-long-chain 3-oxoacyl-CoA reductase 1-like</fullName>
    </submittedName>
</protein>
<dbReference type="GO" id="GO:0045703">
    <property type="term" value="F:ketoreductase activity"/>
    <property type="evidence" value="ECO:0007669"/>
    <property type="project" value="TreeGrafter"/>
</dbReference>
<dbReference type="CDD" id="cd05356">
    <property type="entry name" value="17beta-HSD1_like_SDR_c"/>
    <property type="match status" value="1"/>
</dbReference>
<reference evidence="6" key="2">
    <citation type="submission" date="2025-08" db="UniProtKB">
        <authorList>
            <consortium name="RefSeq"/>
        </authorList>
    </citation>
    <scope>IDENTIFICATION</scope>
    <source>
        <tissue evidence="6">Leaf</tissue>
    </source>
</reference>
<sequence>MLVGVSGIGFFSLCYRLFTNARWIYKMFIRSPKNLRDYGLWAIITGSTDGIGKALAFELASKGLNLVCMARNLSKLESTAAEIRHKFGQRIKIRNIALDFDKSGPTEISSAIHHGIQGLDIGLLVNNVGITNSHPKFFHEFEPEFIESMVRVNVEAAIWVTRAVIPGMMKKKKGAIVNIGSGSSATVSSYPLFTLYAASKAFMATLSRSIGLEYQSFGIDIQCQAPLYISTKMITELGTNILIVPVEAFSKSSVRWMGHNDPICCPFWWHSLQSYITQSFLDDLVIKYLFKTFLRMRREALEEKTGR</sequence>
<organism evidence="5 6">
    <name type="scientific">Punica granatum</name>
    <name type="common">Pomegranate</name>
    <dbReference type="NCBI Taxonomy" id="22663"/>
    <lineage>
        <taxon>Eukaryota</taxon>
        <taxon>Viridiplantae</taxon>
        <taxon>Streptophyta</taxon>
        <taxon>Embryophyta</taxon>
        <taxon>Tracheophyta</taxon>
        <taxon>Spermatophyta</taxon>
        <taxon>Magnoliopsida</taxon>
        <taxon>eudicotyledons</taxon>
        <taxon>Gunneridae</taxon>
        <taxon>Pentapetalae</taxon>
        <taxon>rosids</taxon>
        <taxon>malvids</taxon>
        <taxon>Myrtales</taxon>
        <taxon>Lythraceae</taxon>
        <taxon>Punica</taxon>
    </lineage>
</organism>
<dbReference type="FunFam" id="3.40.50.720:FF:000137">
    <property type="entry name" value="Hydroxysteroid (17-beta) dehydrogenase 3"/>
    <property type="match status" value="1"/>
</dbReference>
<dbReference type="PRINTS" id="PR00081">
    <property type="entry name" value="GDHRDH"/>
</dbReference>
<evidence type="ECO:0000256" key="1">
    <source>
        <dbReference type="ARBA" id="ARBA00004240"/>
    </source>
</evidence>
<evidence type="ECO:0000313" key="5">
    <source>
        <dbReference type="Proteomes" id="UP000515151"/>
    </source>
</evidence>
<dbReference type="PIRSF" id="PIRSF000126">
    <property type="entry name" value="11-beta-HSD1"/>
    <property type="match status" value="1"/>
</dbReference>
<evidence type="ECO:0000256" key="2">
    <source>
        <dbReference type="ARBA" id="ARBA00022857"/>
    </source>
</evidence>
<dbReference type="InterPro" id="IPR051019">
    <property type="entry name" value="VLCFA-Steroid_DH"/>
</dbReference>
<dbReference type="PANTHER" id="PTHR43899:SF25">
    <property type="entry name" value="ENOYL-(ACYL CARRIER) REDUCTASE"/>
    <property type="match status" value="1"/>
</dbReference>
<evidence type="ECO:0000313" key="6">
    <source>
        <dbReference type="RefSeq" id="XP_031402319.1"/>
    </source>
</evidence>
<evidence type="ECO:0000256" key="3">
    <source>
        <dbReference type="ARBA" id="ARBA00023002"/>
    </source>
</evidence>
<dbReference type="Proteomes" id="UP000515151">
    <property type="component" value="Chromosome 6"/>
</dbReference>
<keyword evidence="2" id="KW-0521">NADP</keyword>
<proteinExistence type="inferred from homology"/>